<dbReference type="NCBIfam" id="TIGR00666">
    <property type="entry name" value="PBP4"/>
    <property type="match status" value="1"/>
</dbReference>
<feature type="compositionally biased region" description="Low complexity" evidence="3">
    <location>
        <begin position="292"/>
        <end position="307"/>
    </location>
</feature>
<gene>
    <name evidence="4" type="ORF">Prubr_29730</name>
</gene>
<evidence type="ECO:0000256" key="3">
    <source>
        <dbReference type="SAM" id="MobiDB-lite"/>
    </source>
</evidence>
<dbReference type="Proteomes" id="UP000680866">
    <property type="component" value="Chromosome"/>
</dbReference>
<reference evidence="4" key="1">
    <citation type="submission" date="2020-08" db="EMBL/GenBank/DDBJ databases">
        <title>Whole genome shotgun sequence of Polymorphospora rubra NBRC 101157.</title>
        <authorList>
            <person name="Komaki H."/>
            <person name="Tamura T."/>
        </authorList>
    </citation>
    <scope>NUCLEOTIDE SEQUENCE</scope>
    <source>
        <strain evidence="4">NBRC 101157</strain>
    </source>
</reference>
<dbReference type="InterPro" id="IPR000667">
    <property type="entry name" value="Peptidase_S13"/>
</dbReference>
<keyword evidence="4" id="KW-0121">Carboxypeptidase</keyword>
<evidence type="ECO:0000256" key="2">
    <source>
        <dbReference type="ARBA" id="ARBA00022801"/>
    </source>
</evidence>
<keyword evidence="2" id="KW-0378">Hydrolase</keyword>
<dbReference type="PANTHER" id="PTHR30023:SF0">
    <property type="entry name" value="PENICILLIN-SENSITIVE CARBOXYPEPTIDASE A"/>
    <property type="match status" value="1"/>
</dbReference>
<evidence type="ECO:0000256" key="1">
    <source>
        <dbReference type="ARBA" id="ARBA00006096"/>
    </source>
</evidence>
<accession>A0A810MXY6</accession>
<dbReference type="EMBL" id="AP023359">
    <property type="protein sequence ID" value="BCJ65952.1"/>
    <property type="molecule type" value="Genomic_DNA"/>
</dbReference>
<dbReference type="SUPFAM" id="SSF56601">
    <property type="entry name" value="beta-lactamase/transpeptidase-like"/>
    <property type="match status" value="1"/>
</dbReference>
<keyword evidence="4" id="KW-0645">Protease</keyword>
<dbReference type="Gene3D" id="3.40.710.10">
    <property type="entry name" value="DD-peptidase/beta-lactamase superfamily"/>
    <property type="match status" value="2"/>
</dbReference>
<dbReference type="KEGG" id="pry:Prubr_29730"/>
<sequence length="498" mass="49077">MVAALASVLVLAAAVAGLAVVRPGPVAGWLGGADGGAPTADPPDPVPSAVLDGATANAPMPTREGVQAAIDPLVDPQKLGDRVNISVLDIATGEVLYERGPDALTVPASTTKLVTGLTVLAARGPSYRIPTRAVAGEQPGEVVLVGGGDPTLAVNAVGSYPGAARLDQLAEQVKAALGGVAPTRVTVDSSLYSGPIYEPGWDSDIPTGGCGGPVMALMTDAARANPKNATGCTRRFTNPDIAAGQAFAKALGLPAGAVQAVSRATAPATTPGTPSVDATGGAVVSTAPTESATAPGPEGGTTAPGTELGRVQSPPMFRLVEFMLGDSENIIAEALARQVALARQQPASFVGGAAAVDAVLVELGLPEAESGLADGSGLSRTNRVTPSLLTDLILLAAGGTRPELVGIFGGLPVAGWSGTLSERFRSPAASSVAVAGAGAVRAKTGTLSGVNAISGVVTTAEGRLLAFAILADQVPTDSSVAQPALDRIAAALASCGCR</sequence>
<proteinExistence type="inferred from homology"/>
<evidence type="ECO:0000313" key="4">
    <source>
        <dbReference type="EMBL" id="BCJ65952.1"/>
    </source>
</evidence>
<dbReference type="GO" id="GO:0004185">
    <property type="term" value="F:serine-type carboxypeptidase activity"/>
    <property type="evidence" value="ECO:0007669"/>
    <property type="project" value="InterPro"/>
</dbReference>
<comment type="similarity">
    <text evidence="1">Belongs to the peptidase S13 family.</text>
</comment>
<dbReference type="Gene3D" id="3.50.80.20">
    <property type="entry name" value="D-Ala-D-Ala carboxypeptidase C, peptidase S13"/>
    <property type="match status" value="1"/>
</dbReference>
<feature type="region of interest" description="Disordered" evidence="3">
    <location>
        <begin position="266"/>
        <end position="311"/>
    </location>
</feature>
<organism evidence="4 5">
    <name type="scientific">Polymorphospora rubra</name>
    <dbReference type="NCBI Taxonomy" id="338584"/>
    <lineage>
        <taxon>Bacteria</taxon>
        <taxon>Bacillati</taxon>
        <taxon>Actinomycetota</taxon>
        <taxon>Actinomycetes</taxon>
        <taxon>Micromonosporales</taxon>
        <taxon>Micromonosporaceae</taxon>
        <taxon>Polymorphospora</taxon>
    </lineage>
</organism>
<keyword evidence="5" id="KW-1185">Reference proteome</keyword>
<dbReference type="PANTHER" id="PTHR30023">
    <property type="entry name" value="D-ALANYL-D-ALANINE CARBOXYPEPTIDASE"/>
    <property type="match status" value="1"/>
</dbReference>
<dbReference type="AlphaFoldDB" id="A0A810MXY6"/>
<dbReference type="InterPro" id="IPR012338">
    <property type="entry name" value="Beta-lactam/transpept-like"/>
</dbReference>
<dbReference type="GO" id="GO:0000270">
    <property type="term" value="P:peptidoglycan metabolic process"/>
    <property type="evidence" value="ECO:0007669"/>
    <property type="project" value="TreeGrafter"/>
</dbReference>
<dbReference type="RefSeq" id="WP_246568952.1">
    <property type="nucleotide sequence ID" value="NZ_AP023359.1"/>
</dbReference>
<dbReference type="PRINTS" id="PR00922">
    <property type="entry name" value="DADACBPTASE3"/>
</dbReference>
<evidence type="ECO:0000313" key="5">
    <source>
        <dbReference type="Proteomes" id="UP000680866"/>
    </source>
</evidence>
<feature type="region of interest" description="Disordered" evidence="3">
    <location>
        <begin position="35"/>
        <end position="60"/>
    </location>
</feature>
<dbReference type="Pfam" id="PF02113">
    <property type="entry name" value="Peptidase_S13"/>
    <property type="match status" value="2"/>
</dbReference>
<name>A0A810MXY6_9ACTN</name>
<dbReference type="GO" id="GO:0006508">
    <property type="term" value="P:proteolysis"/>
    <property type="evidence" value="ECO:0007669"/>
    <property type="project" value="InterPro"/>
</dbReference>
<protein>
    <submittedName>
        <fullName evidence="4">Peptidase S13 (D-alanyl-D-alanine carboxypeptidase)</fullName>
    </submittedName>
</protein>